<keyword evidence="3" id="KW-1185">Reference proteome</keyword>
<evidence type="ECO:0000313" key="3">
    <source>
        <dbReference type="Proteomes" id="UP000315724"/>
    </source>
</evidence>
<dbReference type="AlphaFoldDB" id="A0A517QQT9"/>
<feature type="region of interest" description="Disordered" evidence="1">
    <location>
        <begin position="22"/>
        <end position="42"/>
    </location>
</feature>
<feature type="compositionally biased region" description="Basic and acidic residues" evidence="1">
    <location>
        <begin position="23"/>
        <end position="33"/>
    </location>
</feature>
<dbReference type="Proteomes" id="UP000315724">
    <property type="component" value="Chromosome"/>
</dbReference>
<evidence type="ECO:0000313" key="2">
    <source>
        <dbReference type="EMBL" id="QDT34004.1"/>
    </source>
</evidence>
<name>A0A517QQT9_9PLAN</name>
<dbReference type="EMBL" id="CP036267">
    <property type="protein sequence ID" value="QDT34004.1"/>
    <property type="molecule type" value="Genomic_DNA"/>
</dbReference>
<protein>
    <submittedName>
        <fullName evidence="2">Uncharacterized protein</fullName>
    </submittedName>
</protein>
<dbReference type="KEGG" id="tpol:Mal48_32610"/>
<sequence>MSNTYHTTSCCYCTPLTHVPASARERERARDPPAKSAKRQKVPSAWFLPGHVSQVIPAGTATIPTRVCFDSPSPNGEPVYVHAA</sequence>
<gene>
    <name evidence="2" type="ORF">Mal48_32610</name>
</gene>
<proteinExistence type="predicted"/>
<accession>A0A517QQT9</accession>
<organism evidence="2 3">
    <name type="scientific">Thalassoglobus polymorphus</name>
    <dbReference type="NCBI Taxonomy" id="2527994"/>
    <lineage>
        <taxon>Bacteria</taxon>
        <taxon>Pseudomonadati</taxon>
        <taxon>Planctomycetota</taxon>
        <taxon>Planctomycetia</taxon>
        <taxon>Planctomycetales</taxon>
        <taxon>Planctomycetaceae</taxon>
        <taxon>Thalassoglobus</taxon>
    </lineage>
</organism>
<reference evidence="2 3" key="1">
    <citation type="submission" date="2019-02" db="EMBL/GenBank/DDBJ databases">
        <title>Deep-cultivation of Planctomycetes and their phenomic and genomic characterization uncovers novel biology.</title>
        <authorList>
            <person name="Wiegand S."/>
            <person name="Jogler M."/>
            <person name="Boedeker C."/>
            <person name="Pinto D."/>
            <person name="Vollmers J."/>
            <person name="Rivas-Marin E."/>
            <person name="Kohn T."/>
            <person name="Peeters S.H."/>
            <person name="Heuer A."/>
            <person name="Rast P."/>
            <person name="Oberbeckmann S."/>
            <person name="Bunk B."/>
            <person name="Jeske O."/>
            <person name="Meyerdierks A."/>
            <person name="Storesund J.E."/>
            <person name="Kallscheuer N."/>
            <person name="Luecker S."/>
            <person name="Lage O.M."/>
            <person name="Pohl T."/>
            <person name="Merkel B.J."/>
            <person name="Hornburger P."/>
            <person name="Mueller R.-W."/>
            <person name="Bruemmer F."/>
            <person name="Labrenz M."/>
            <person name="Spormann A.M."/>
            <person name="Op den Camp H."/>
            <person name="Overmann J."/>
            <person name="Amann R."/>
            <person name="Jetten M.S.M."/>
            <person name="Mascher T."/>
            <person name="Medema M.H."/>
            <person name="Devos D.P."/>
            <person name="Kaster A.-K."/>
            <person name="Ovreas L."/>
            <person name="Rohde M."/>
            <person name="Galperin M.Y."/>
            <person name="Jogler C."/>
        </authorList>
    </citation>
    <scope>NUCLEOTIDE SEQUENCE [LARGE SCALE GENOMIC DNA]</scope>
    <source>
        <strain evidence="2 3">Mal48</strain>
    </source>
</reference>
<evidence type="ECO:0000256" key="1">
    <source>
        <dbReference type="SAM" id="MobiDB-lite"/>
    </source>
</evidence>